<name>A0A445AL97_ARAHY</name>
<evidence type="ECO:0000313" key="2">
    <source>
        <dbReference type="Proteomes" id="UP000289738"/>
    </source>
</evidence>
<evidence type="ECO:0000313" key="1">
    <source>
        <dbReference type="EMBL" id="RYR27219.1"/>
    </source>
</evidence>
<dbReference type="EMBL" id="SDMP01000012">
    <property type="protein sequence ID" value="RYR27219.1"/>
    <property type="molecule type" value="Genomic_DNA"/>
</dbReference>
<reference evidence="1 2" key="1">
    <citation type="submission" date="2019-01" db="EMBL/GenBank/DDBJ databases">
        <title>Sequencing of cultivated peanut Arachis hypogaea provides insights into genome evolution and oil improvement.</title>
        <authorList>
            <person name="Chen X."/>
        </authorList>
    </citation>
    <scope>NUCLEOTIDE SEQUENCE [LARGE SCALE GENOMIC DNA]</scope>
    <source>
        <strain evidence="2">cv. Fuhuasheng</strain>
        <tissue evidence="1">Leaves</tissue>
    </source>
</reference>
<dbReference type="STRING" id="3818.A0A445AL97"/>
<organism evidence="1 2">
    <name type="scientific">Arachis hypogaea</name>
    <name type="common">Peanut</name>
    <dbReference type="NCBI Taxonomy" id="3818"/>
    <lineage>
        <taxon>Eukaryota</taxon>
        <taxon>Viridiplantae</taxon>
        <taxon>Streptophyta</taxon>
        <taxon>Embryophyta</taxon>
        <taxon>Tracheophyta</taxon>
        <taxon>Spermatophyta</taxon>
        <taxon>Magnoliopsida</taxon>
        <taxon>eudicotyledons</taxon>
        <taxon>Gunneridae</taxon>
        <taxon>Pentapetalae</taxon>
        <taxon>rosids</taxon>
        <taxon>fabids</taxon>
        <taxon>Fabales</taxon>
        <taxon>Fabaceae</taxon>
        <taxon>Papilionoideae</taxon>
        <taxon>50 kb inversion clade</taxon>
        <taxon>dalbergioids sensu lato</taxon>
        <taxon>Dalbergieae</taxon>
        <taxon>Pterocarpus clade</taxon>
        <taxon>Arachis</taxon>
    </lineage>
</organism>
<protein>
    <submittedName>
        <fullName evidence="1">Uncharacterized protein</fullName>
    </submittedName>
</protein>
<gene>
    <name evidence="1" type="ORF">Ahy_B02g061564</name>
</gene>
<keyword evidence="2" id="KW-1185">Reference proteome</keyword>
<proteinExistence type="predicted"/>
<comment type="caution">
    <text evidence="1">The sequence shown here is derived from an EMBL/GenBank/DDBJ whole genome shotgun (WGS) entry which is preliminary data.</text>
</comment>
<accession>A0A445AL97</accession>
<dbReference type="Proteomes" id="UP000289738">
    <property type="component" value="Chromosome B02"/>
</dbReference>
<dbReference type="AlphaFoldDB" id="A0A445AL97"/>
<sequence length="90" mass="9750">MGDILIGDKRTEIADGIMKEGSVVEAVDLPMFVIQFCATAFAYYDQAATAQEIFGHALESLRGIKYLYKDGEEESLVAGSNCLHKVSGTT</sequence>